<protein>
    <recommendedName>
        <fullName evidence="2">histidine kinase</fullName>
        <ecNumber evidence="2">2.7.13.3</ecNumber>
    </recommendedName>
</protein>
<name>A0A2K8U8L1_9GAMM</name>
<feature type="region of interest" description="Disordered" evidence="7">
    <location>
        <begin position="273"/>
        <end position="329"/>
    </location>
</feature>
<keyword evidence="8" id="KW-0472">Membrane</keyword>
<feature type="compositionally biased region" description="Low complexity" evidence="7">
    <location>
        <begin position="306"/>
        <end position="323"/>
    </location>
</feature>
<feature type="region of interest" description="Disordered" evidence="7">
    <location>
        <begin position="160"/>
        <end position="217"/>
    </location>
</feature>
<evidence type="ECO:0000256" key="5">
    <source>
        <dbReference type="ARBA" id="ARBA00022777"/>
    </source>
</evidence>
<sequence length="724" mass="77117">MKGEDADRARRRLRLWLGAFFIALALPSAVLVYQAYDQLKWESFRAQQLVAEDFAARVDQRLSDLVRVEDARPVADYAFLVGESAPADHRSPLAELPVRAGPPGLMGWFQVAEDGRFSTPLVPEGAAAAAMAPADLAQRQALAARIEGILIGNRLVERGRPAGGPTGPAPPPIAAGSDAAANQSSVDSVVGAGGQLPSGLPPQAKSAASAKAQLPRERLSQRAFEQLGSRRADPAAPAMADSAADLDAPAVPVQGLGRVDELTLDAALAKRTAPVPATPRAQGPAASAPAGGGRGEAASVQSQRGLAASAARPEALAETARAPVAADKTKDERARAPLALFANRVEPFEVGLLGSGHFVLFRAVRQGGGRIIQGLLIEQGPFLTAVLGEPLRSSALGRTTDLIVALRDTVLTALRTASGRDYVASARELTGALLYRTRMREPFGGLELIFSVGRLPVPAGALVIGWVGGLLALVLVAGTWLMYRLGLKQIALVRQQQAFVSAVSHELKTPLTSIRLYAEMLRAGFADEDRRQVYYRYIQEESERLSRLIANVLALSRIGRDALTVSPQALDLAELMALVRERLASQVERAGFRLVVQCPAGGTVQADPDAFVQILINLVDNALKFAAQEAERTVEIRCEWPRDGWVRIAVRDFGPGVPRELRRRVFQLFYRGPEAGARAIPGTGIGLALVERLTLAMGGRVEVVEREPGAEFRVELPSGHSCGS</sequence>
<dbReference type="InterPro" id="IPR005467">
    <property type="entry name" value="His_kinase_dom"/>
</dbReference>
<dbReference type="PROSITE" id="PS50109">
    <property type="entry name" value="HIS_KIN"/>
    <property type="match status" value="1"/>
</dbReference>
<dbReference type="SUPFAM" id="SSF55874">
    <property type="entry name" value="ATPase domain of HSP90 chaperone/DNA topoisomerase II/histidine kinase"/>
    <property type="match status" value="1"/>
</dbReference>
<feature type="transmembrane region" description="Helical" evidence="8">
    <location>
        <begin position="459"/>
        <end position="483"/>
    </location>
</feature>
<evidence type="ECO:0000256" key="4">
    <source>
        <dbReference type="ARBA" id="ARBA00022679"/>
    </source>
</evidence>
<dbReference type="GO" id="GO:0000155">
    <property type="term" value="F:phosphorelay sensor kinase activity"/>
    <property type="evidence" value="ECO:0007669"/>
    <property type="project" value="InterPro"/>
</dbReference>
<dbReference type="PANTHER" id="PTHR43711">
    <property type="entry name" value="TWO-COMPONENT HISTIDINE KINASE"/>
    <property type="match status" value="1"/>
</dbReference>
<dbReference type="InterPro" id="IPR003594">
    <property type="entry name" value="HATPase_dom"/>
</dbReference>
<evidence type="ECO:0000259" key="9">
    <source>
        <dbReference type="PROSITE" id="PS50109"/>
    </source>
</evidence>
<evidence type="ECO:0000256" key="6">
    <source>
        <dbReference type="ARBA" id="ARBA00023012"/>
    </source>
</evidence>
<keyword evidence="3" id="KW-0597">Phosphoprotein</keyword>
<dbReference type="EMBL" id="CP020370">
    <property type="protein sequence ID" value="AUB81920.1"/>
    <property type="molecule type" value="Genomic_DNA"/>
</dbReference>
<dbReference type="CDD" id="cd00082">
    <property type="entry name" value="HisKA"/>
    <property type="match status" value="1"/>
</dbReference>
<dbReference type="FunFam" id="1.10.287.130:FF:000001">
    <property type="entry name" value="Two-component sensor histidine kinase"/>
    <property type="match status" value="1"/>
</dbReference>
<dbReference type="Pfam" id="PF00512">
    <property type="entry name" value="HisKA"/>
    <property type="match status" value="1"/>
</dbReference>
<keyword evidence="8" id="KW-1133">Transmembrane helix</keyword>
<comment type="catalytic activity">
    <reaction evidence="1">
        <text>ATP + protein L-histidine = ADP + protein N-phospho-L-histidine.</text>
        <dbReference type="EC" id="2.7.13.3"/>
    </reaction>
</comment>
<reference evidence="10 11" key="1">
    <citation type="submission" date="2017-03" db="EMBL/GenBank/DDBJ databases">
        <title>Complete genome sequence of Candidatus 'Thiodictyon syntrophicum' sp. nov. strain Cad16T, a photolithoautotroph purple sulfur bacterium isolated from an alpine meromictic lake.</title>
        <authorList>
            <person name="Luedin S.M."/>
            <person name="Pothier J.F."/>
            <person name="Danza F."/>
            <person name="Storelli N."/>
            <person name="Wittwer M."/>
            <person name="Tonolla M."/>
        </authorList>
    </citation>
    <scope>NUCLEOTIDE SEQUENCE [LARGE SCALE GENOMIC DNA]</scope>
    <source>
        <strain evidence="10 11">Cad16T</strain>
    </source>
</reference>
<dbReference type="OrthoDB" id="9804645at2"/>
<dbReference type="InterPro" id="IPR004358">
    <property type="entry name" value="Sig_transdc_His_kin-like_C"/>
</dbReference>
<evidence type="ECO:0000256" key="1">
    <source>
        <dbReference type="ARBA" id="ARBA00000085"/>
    </source>
</evidence>
<dbReference type="Gene3D" id="1.10.287.130">
    <property type="match status" value="1"/>
</dbReference>
<dbReference type="KEGG" id="tsy:THSYN_13765"/>
<keyword evidence="11" id="KW-1185">Reference proteome</keyword>
<accession>A0A2K8U8L1</accession>
<feature type="compositionally biased region" description="Low complexity" evidence="7">
    <location>
        <begin position="280"/>
        <end position="289"/>
    </location>
</feature>
<keyword evidence="5" id="KW-0418">Kinase</keyword>
<dbReference type="AlphaFoldDB" id="A0A2K8U8L1"/>
<dbReference type="InterPro" id="IPR036890">
    <property type="entry name" value="HATPase_C_sf"/>
</dbReference>
<dbReference type="CDD" id="cd00075">
    <property type="entry name" value="HATPase"/>
    <property type="match status" value="1"/>
</dbReference>
<dbReference type="RefSeq" id="WP_100919672.1">
    <property type="nucleotide sequence ID" value="NZ_CP020370.1"/>
</dbReference>
<dbReference type="Gene3D" id="3.30.565.10">
    <property type="entry name" value="Histidine kinase-like ATPase, C-terminal domain"/>
    <property type="match status" value="1"/>
</dbReference>
<feature type="compositionally biased region" description="Low complexity" evidence="7">
    <location>
        <begin position="201"/>
        <end position="213"/>
    </location>
</feature>
<evidence type="ECO:0000256" key="8">
    <source>
        <dbReference type="SAM" id="Phobius"/>
    </source>
</evidence>
<proteinExistence type="predicted"/>
<dbReference type="Proteomes" id="UP000232638">
    <property type="component" value="Chromosome"/>
</dbReference>
<dbReference type="InterPro" id="IPR036097">
    <property type="entry name" value="HisK_dim/P_sf"/>
</dbReference>
<feature type="domain" description="Histidine kinase" evidence="9">
    <location>
        <begin position="502"/>
        <end position="720"/>
    </location>
</feature>
<evidence type="ECO:0000256" key="2">
    <source>
        <dbReference type="ARBA" id="ARBA00012438"/>
    </source>
</evidence>
<dbReference type="InterPro" id="IPR050736">
    <property type="entry name" value="Sensor_HK_Regulatory"/>
</dbReference>
<dbReference type="SUPFAM" id="SSF47384">
    <property type="entry name" value="Homodimeric domain of signal transducing histidine kinase"/>
    <property type="match status" value="1"/>
</dbReference>
<evidence type="ECO:0000256" key="7">
    <source>
        <dbReference type="SAM" id="MobiDB-lite"/>
    </source>
</evidence>
<evidence type="ECO:0000256" key="3">
    <source>
        <dbReference type="ARBA" id="ARBA00022553"/>
    </source>
</evidence>
<keyword evidence="4" id="KW-0808">Transferase</keyword>
<evidence type="ECO:0000313" key="10">
    <source>
        <dbReference type="EMBL" id="AUB81920.1"/>
    </source>
</evidence>
<evidence type="ECO:0000313" key="11">
    <source>
        <dbReference type="Proteomes" id="UP000232638"/>
    </source>
</evidence>
<dbReference type="InterPro" id="IPR003661">
    <property type="entry name" value="HisK_dim/P_dom"/>
</dbReference>
<keyword evidence="8" id="KW-0812">Transmembrane</keyword>
<gene>
    <name evidence="10" type="ORF">THSYN_13765</name>
</gene>
<organism evidence="10 11">
    <name type="scientific">Candidatus Thiodictyon syntrophicum</name>
    <dbReference type="NCBI Taxonomy" id="1166950"/>
    <lineage>
        <taxon>Bacteria</taxon>
        <taxon>Pseudomonadati</taxon>
        <taxon>Pseudomonadota</taxon>
        <taxon>Gammaproteobacteria</taxon>
        <taxon>Chromatiales</taxon>
        <taxon>Chromatiaceae</taxon>
        <taxon>Thiodictyon</taxon>
    </lineage>
</organism>
<dbReference type="SMART" id="SM00387">
    <property type="entry name" value="HATPase_c"/>
    <property type="match status" value="1"/>
</dbReference>
<dbReference type="PRINTS" id="PR00344">
    <property type="entry name" value="BCTRLSENSOR"/>
</dbReference>
<keyword evidence="6" id="KW-0902">Two-component regulatory system</keyword>
<dbReference type="SMART" id="SM00388">
    <property type="entry name" value="HisKA"/>
    <property type="match status" value="1"/>
</dbReference>
<dbReference type="EC" id="2.7.13.3" evidence="2"/>
<dbReference type="Pfam" id="PF02518">
    <property type="entry name" value="HATPase_c"/>
    <property type="match status" value="1"/>
</dbReference>
<dbReference type="PANTHER" id="PTHR43711:SF1">
    <property type="entry name" value="HISTIDINE KINASE 1"/>
    <property type="match status" value="1"/>
</dbReference>